<dbReference type="PANTHER" id="PTHR45431:SF3">
    <property type="entry name" value="RHODANESE-LIKE DOMAIN-CONTAINING PROTEIN 15, CHLOROPLASTIC"/>
    <property type="match status" value="1"/>
</dbReference>
<protein>
    <submittedName>
        <fullName evidence="2">Rhodanese-like domain-containing protein</fullName>
    </submittedName>
</protein>
<dbReference type="PANTHER" id="PTHR45431">
    <property type="entry name" value="RHODANESE-LIKE DOMAIN-CONTAINING PROTEIN 15, CHLOROPLASTIC"/>
    <property type="match status" value="1"/>
</dbReference>
<accession>A0ABV7RIA7</accession>
<dbReference type="Proteomes" id="UP001595741">
    <property type="component" value="Unassembled WGS sequence"/>
</dbReference>
<dbReference type="CDD" id="cd00158">
    <property type="entry name" value="RHOD"/>
    <property type="match status" value="1"/>
</dbReference>
<proteinExistence type="predicted"/>
<dbReference type="SUPFAM" id="SSF52821">
    <property type="entry name" value="Rhodanese/Cell cycle control phosphatase"/>
    <property type="match status" value="1"/>
</dbReference>
<dbReference type="PROSITE" id="PS50206">
    <property type="entry name" value="RHODANESE_3"/>
    <property type="match status" value="1"/>
</dbReference>
<dbReference type="EMBL" id="JBHRXN010000036">
    <property type="protein sequence ID" value="MFC3533790.1"/>
    <property type="molecule type" value="Genomic_DNA"/>
</dbReference>
<keyword evidence="3" id="KW-1185">Reference proteome</keyword>
<dbReference type="Pfam" id="PF00581">
    <property type="entry name" value="Rhodanese"/>
    <property type="match status" value="1"/>
</dbReference>
<sequence length="110" mass="11741">MIAWLKKLLSPTAAPSLPAGTLLLDVREPQEYAAGHAPGAINIPLPQLGSQIPRLQANQPPALLLYCASGMRSAAACRQLQQAGFRQVYNARTRQQAAAWLAQASSPDKP</sequence>
<evidence type="ECO:0000313" key="3">
    <source>
        <dbReference type="Proteomes" id="UP001595741"/>
    </source>
</evidence>
<dbReference type="RefSeq" id="WP_386093973.1">
    <property type="nucleotide sequence ID" value="NZ_JBHRXN010000036.1"/>
</dbReference>
<feature type="domain" description="Rhodanese" evidence="1">
    <location>
        <begin position="17"/>
        <end position="94"/>
    </location>
</feature>
<organism evidence="2 3">
    <name type="scientific">Vogesella facilis</name>
    <dbReference type="NCBI Taxonomy" id="1655232"/>
    <lineage>
        <taxon>Bacteria</taxon>
        <taxon>Pseudomonadati</taxon>
        <taxon>Pseudomonadota</taxon>
        <taxon>Betaproteobacteria</taxon>
        <taxon>Neisseriales</taxon>
        <taxon>Chromobacteriaceae</taxon>
        <taxon>Vogesella</taxon>
    </lineage>
</organism>
<dbReference type="InterPro" id="IPR052367">
    <property type="entry name" value="Thiosulfate_ST/Rhodanese-like"/>
</dbReference>
<evidence type="ECO:0000313" key="2">
    <source>
        <dbReference type="EMBL" id="MFC3533790.1"/>
    </source>
</evidence>
<name>A0ABV7RIA7_9NEIS</name>
<dbReference type="InterPro" id="IPR001763">
    <property type="entry name" value="Rhodanese-like_dom"/>
</dbReference>
<reference evidence="3" key="1">
    <citation type="journal article" date="2019" name="Int. J. Syst. Evol. Microbiol.">
        <title>The Global Catalogue of Microorganisms (GCM) 10K type strain sequencing project: providing services to taxonomists for standard genome sequencing and annotation.</title>
        <authorList>
            <consortium name="The Broad Institute Genomics Platform"/>
            <consortium name="The Broad Institute Genome Sequencing Center for Infectious Disease"/>
            <person name="Wu L."/>
            <person name="Ma J."/>
        </authorList>
    </citation>
    <scope>NUCLEOTIDE SEQUENCE [LARGE SCALE GENOMIC DNA]</scope>
    <source>
        <strain evidence="3">KCTC 42742</strain>
    </source>
</reference>
<evidence type="ECO:0000259" key="1">
    <source>
        <dbReference type="PROSITE" id="PS50206"/>
    </source>
</evidence>
<gene>
    <name evidence="2" type="ORF">ACFOLG_16620</name>
</gene>
<dbReference type="SMART" id="SM00450">
    <property type="entry name" value="RHOD"/>
    <property type="match status" value="1"/>
</dbReference>
<dbReference type="Gene3D" id="3.40.250.10">
    <property type="entry name" value="Rhodanese-like domain"/>
    <property type="match status" value="1"/>
</dbReference>
<dbReference type="InterPro" id="IPR036873">
    <property type="entry name" value="Rhodanese-like_dom_sf"/>
</dbReference>
<comment type="caution">
    <text evidence="2">The sequence shown here is derived from an EMBL/GenBank/DDBJ whole genome shotgun (WGS) entry which is preliminary data.</text>
</comment>